<dbReference type="PANTHER" id="PTHR12236">
    <property type="entry name" value="STRUCTURAL CONTITUENT OF CUTICLE"/>
    <property type="match status" value="1"/>
</dbReference>
<name>A0AAN8WW77_HALRR</name>
<keyword evidence="1 2" id="KW-0193">Cuticle</keyword>
<feature type="compositionally biased region" description="Pro residues" evidence="3">
    <location>
        <begin position="68"/>
        <end position="89"/>
    </location>
</feature>
<dbReference type="GO" id="GO:0031012">
    <property type="term" value="C:extracellular matrix"/>
    <property type="evidence" value="ECO:0007669"/>
    <property type="project" value="TreeGrafter"/>
</dbReference>
<dbReference type="Pfam" id="PF00379">
    <property type="entry name" value="Chitin_bind_4"/>
    <property type="match status" value="1"/>
</dbReference>
<feature type="chain" id="PRO_5042895991" description="Cuticle protein" evidence="4">
    <location>
        <begin position="19"/>
        <end position="207"/>
    </location>
</feature>
<feature type="compositionally biased region" description="Pro residues" evidence="3">
    <location>
        <begin position="97"/>
        <end position="135"/>
    </location>
</feature>
<feature type="non-terminal residue" evidence="5">
    <location>
        <position position="1"/>
    </location>
</feature>
<evidence type="ECO:0000313" key="6">
    <source>
        <dbReference type="Proteomes" id="UP001381693"/>
    </source>
</evidence>
<evidence type="ECO:0000256" key="4">
    <source>
        <dbReference type="SAM" id="SignalP"/>
    </source>
</evidence>
<protein>
    <recommendedName>
        <fullName evidence="7">Cuticle protein</fullName>
    </recommendedName>
</protein>
<feature type="region of interest" description="Disordered" evidence="3">
    <location>
        <begin position="32"/>
        <end position="172"/>
    </location>
</feature>
<dbReference type="PROSITE" id="PS51155">
    <property type="entry name" value="CHIT_BIND_RR_2"/>
    <property type="match status" value="1"/>
</dbReference>
<dbReference type="GO" id="GO:0042302">
    <property type="term" value="F:structural constituent of cuticle"/>
    <property type="evidence" value="ECO:0007669"/>
    <property type="project" value="UniProtKB-UniRule"/>
</dbReference>
<dbReference type="AlphaFoldDB" id="A0AAN8WW77"/>
<dbReference type="Proteomes" id="UP001381693">
    <property type="component" value="Unassembled WGS sequence"/>
</dbReference>
<keyword evidence="6" id="KW-1185">Reference proteome</keyword>
<dbReference type="InterPro" id="IPR051217">
    <property type="entry name" value="Insect_Cuticle_Struc_Prot"/>
</dbReference>
<comment type="caution">
    <text evidence="5">The sequence shown here is derived from an EMBL/GenBank/DDBJ whole genome shotgun (WGS) entry which is preliminary data.</text>
</comment>
<evidence type="ECO:0000256" key="2">
    <source>
        <dbReference type="PROSITE-ProRule" id="PRU00497"/>
    </source>
</evidence>
<evidence type="ECO:0008006" key="7">
    <source>
        <dbReference type="Google" id="ProtNLM"/>
    </source>
</evidence>
<gene>
    <name evidence="5" type="ORF">SK128_017481</name>
</gene>
<reference evidence="5 6" key="1">
    <citation type="submission" date="2023-11" db="EMBL/GenBank/DDBJ databases">
        <title>Halocaridina rubra genome assembly.</title>
        <authorList>
            <person name="Smith C."/>
        </authorList>
    </citation>
    <scope>NUCLEOTIDE SEQUENCE [LARGE SCALE GENOMIC DNA]</scope>
    <source>
        <strain evidence="5">EP-1</strain>
        <tissue evidence="5">Whole</tissue>
    </source>
</reference>
<dbReference type="InterPro" id="IPR000618">
    <property type="entry name" value="Insect_cuticle"/>
</dbReference>
<proteinExistence type="predicted"/>
<sequence length="207" mass="22201">VLVVLVCVGVINLGGVTGVPAKLDNLDSQRGGYNYNPPAPQGYNYNPPAQPVNLYEVPKQPSGLYDTPLPPPTARPPTTRPTPPPPPPSGLYDLPNPSNPVPATVRPPPPPQTRPPPPPPPSPPSATRLPPPPPSQTTTASPMMGGMPYDFDWGVNDPESGNQFSQKEESDGNVVRGEYRVLLPDGRLQIVRYFDDGNGFNVDITYE</sequence>
<evidence type="ECO:0000313" key="5">
    <source>
        <dbReference type="EMBL" id="KAK7069648.1"/>
    </source>
</evidence>
<dbReference type="PANTHER" id="PTHR12236:SF79">
    <property type="entry name" value="CUTICULAR PROTEIN 50CB-RELATED"/>
    <property type="match status" value="1"/>
</dbReference>
<dbReference type="EMBL" id="JAXCGZ010015991">
    <property type="protein sequence ID" value="KAK7069648.1"/>
    <property type="molecule type" value="Genomic_DNA"/>
</dbReference>
<feature type="signal peptide" evidence="4">
    <location>
        <begin position="1"/>
        <end position="18"/>
    </location>
</feature>
<accession>A0AAN8WW77</accession>
<organism evidence="5 6">
    <name type="scientific">Halocaridina rubra</name>
    <name type="common">Hawaiian red shrimp</name>
    <dbReference type="NCBI Taxonomy" id="373956"/>
    <lineage>
        <taxon>Eukaryota</taxon>
        <taxon>Metazoa</taxon>
        <taxon>Ecdysozoa</taxon>
        <taxon>Arthropoda</taxon>
        <taxon>Crustacea</taxon>
        <taxon>Multicrustacea</taxon>
        <taxon>Malacostraca</taxon>
        <taxon>Eumalacostraca</taxon>
        <taxon>Eucarida</taxon>
        <taxon>Decapoda</taxon>
        <taxon>Pleocyemata</taxon>
        <taxon>Caridea</taxon>
        <taxon>Atyoidea</taxon>
        <taxon>Atyidae</taxon>
        <taxon>Halocaridina</taxon>
    </lineage>
</organism>
<evidence type="ECO:0000256" key="1">
    <source>
        <dbReference type="ARBA" id="ARBA00022460"/>
    </source>
</evidence>
<evidence type="ECO:0000256" key="3">
    <source>
        <dbReference type="SAM" id="MobiDB-lite"/>
    </source>
</evidence>
<dbReference type="GO" id="GO:0005615">
    <property type="term" value="C:extracellular space"/>
    <property type="evidence" value="ECO:0007669"/>
    <property type="project" value="TreeGrafter"/>
</dbReference>
<keyword evidence="4" id="KW-0732">Signal</keyword>